<dbReference type="SUPFAM" id="SSF55729">
    <property type="entry name" value="Acyl-CoA N-acyltransferases (Nat)"/>
    <property type="match status" value="1"/>
</dbReference>
<keyword evidence="3" id="KW-1185">Reference proteome</keyword>
<dbReference type="Proteomes" id="UP000321617">
    <property type="component" value="Unassembled WGS sequence"/>
</dbReference>
<feature type="domain" description="N-acetyltransferase" evidence="1">
    <location>
        <begin position="106"/>
        <end position="232"/>
    </location>
</feature>
<dbReference type="Pfam" id="PF12746">
    <property type="entry name" value="GNAT_acetyltran"/>
    <property type="match status" value="1"/>
</dbReference>
<dbReference type="AlphaFoldDB" id="A0A562VDI7"/>
<dbReference type="InterPro" id="IPR027365">
    <property type="entry name" value="GNAT_acetyltra_YdfB-like"/>
</dbReference>
<keyword evidence="2" id="KW-0808">Transferase</keyword>
<evidence type="ECO:0000313" key="3">
    <source>
        <dbReference type="Proteomes" id="UP000321617"/>
    </source>
</evidence>
<dbReference type="InterPro" id="IPR016181">
    <property type="entry name" value="Acyl_CoA_acyltransferase"/>
</dbReference>
<dbReference type="PROSITE" id="PS51186">
    <property type="entry name" value="GNAT"/>
    <property type="match status" value="1"/>
</dbReference>
<organism evidence="2 3">
    <name type="scientific">Stackebrandtia albiflava</name>
    <dbReference type="NCBI Taxonomy" id="406432"/>
    <lineage>
        <taxon>Bacteria</taxon>
        <taxon>Bacillati</taxon>
        <taxon>Actinomycetota</taxon>
        <taxon>Actinomycetes</taxon>
        <taxon>Glycomycetales</taxon>
        <taxon>Glycomycetaceae</taxon>
        <taxon>Stackebrandtia</taxon>
    </lineage>
</organism>
<dbReference type="GO" id="GO:0016747">
    <property type="term" value="F:acyltransferase activity, transferring groups other than amino-acyl groups"/>
    <property type="evidence" value="ECO:0007669"/>
    <property type="project" value="InterPro"/>
</dbReference>
<dbReference type="InterPro" id="IPR000182">
    <property type="entry name" value="GNAT_dom"/>
</dbReference>
<evidence type="ECO:0000259" key="1">
    <source>
        <dbReference type="PROSITE" id="PS51186"/>
    </source>
</evidence>
<dbReference type="OrthoDB" id="4824241at2"/>
<reference evidence="2 3" key="1">
    <citation type="journal article" date="2013" name="Stand. Genomic Sci.">
        <title>Genomic Encyclopedia of Type Strains, Phase I: The one thousand microbial genomes (KMG-I) project.</title>
        <authorList>
            <person name="Kyrpides N.C."/>
            <person name="Woyke T."/>
            <person name="Eisen J.A."/>
            <person name="Garrity G."/>
            <person name="Lilburn T.G."/>
            <person name="Beck B.J."/>
            <person name="Whitman W.B."/>
            <person name="Hugenholtz P."/>
            <person name="Klenk H.P."/>
        </authorList>
    </citation>
    <scope>NUCLEOTIDE SEQUENCE [LARGE SCALE GENOMIC DNA]</scope>
    <source>
        <strain evidence="2 3">DSM 45044</strain>
    </source>
</reference>
<dbReference type="RefSeq" id="WP_147135435.1">
    <property type="nucleotide sequence ID" value="NZ_BAABIJ010000001.1"/>
</dbReference>
<sequence>MNPRDRAADARALWTELAGAPVDFAAAPSIVVSPGSRWCPPGWVGVVELAGQVVITAPDAATAEAVGPHAATAGTDPDRWRAALEVGAVLGPAGLFYPGAGPFPRDGFTDVTAGASAEELARLEAVSGEDDAAEAGVSESTSPVFVVRDGGNVVAAAGYVPWLDRAAHIGVLVAPSHRGRNLAKGVGAAAAAHADAAGLLPQWRARIPASQRVALAVGFARMGTQLSLRLAG</sequence>
<dbReference type="Gene3D" id="3.40.630.30">
    <property type="match status" value="1"/>
</dbReference>
<name>A0A562VDI7_9ACTN</name>
<dbReference type="EMBL" id="VLLL01000005">
    <property type="protein sequence ID" value="TWJ15925.1"/>
    <property type="molecule type" value="Genomic_DNA"/>
</dbReference>
<protein>
    <submittedName>
        <fullName evidence="2">GNAT acetyltransferase-like protein</fullName>
    </submittedName>
</protein>
<proteinExistence type="predicted"/>
<gene>
    <name evidence="2" type="ORF">LX16_1644</name>
</gene>
<comment type="caution">
    <text evidence="2">The sequence shown here is derived from an EMBL/GenBank/DDBJ whole genome shotgun (WGS) entry which is preliminary data.</text>
</comment>
<evidence type="ECO:0000313" key="2">
    <source>
        <dbReference type="EMBL" id="TWJ15925.1"/>
    </source>
</evidence>
<accession>A0A562VDI7</accession>